<feature type="domain" description="O-antigen ligase-related" evidence="6">
    <location>
        <begin position="200"/>
        <end position="349"/>
    </location>
</feature>
<protein>
    <submittedName>
        <fullName evidence="7">O-antigen ligase-like membrane protein</fullName>
    </submittedName>
</protein>
<feature type="transmembrane region" description="Helical" evidence="5">
    <location>
        <begin position="50"/>
        <end position="71"/>
    </location>
</feature>
<evidence type="ECO:0000256" key="4">
    <source>
        <dbReference type="ARBA" id="ARBA00023136"/>
    </source>
</evidence>
<reference evidence="7 8" key="1">
    <citation type="submission" date="2018-06" db="EMBL/GenBank/DDBJ databases">
        <title>Genomic Encyclopedia of Archaeal and Bacterial Type Strains, Phase II (KMG-II): from individual species to whole genera.</title>
        <authorList>
            <person name="Goeker M."/>
        </authorList>
    </citation>
    <scope>NUCLEOTIDE SEQUENCE [LARGE SCALE GENOMIC DNA]</scope>
    <source>
        <strain evidence="7 8">JCM 11668</strain>
    </source>
</reference>
<dbReference type="GO" id="GO:0016874">
    <property type="term" value="F:ligase activity"/>
    <property type="evidence" value="ECO:0007669"/>
    <property type="project" value="UniProtKB-KW"/>
</dbReference>
<comment type="caution">
    <text evidence="7">The sequence shown here is derived from an EMBL/GenBank/DDBJ whole genome shotgun (WGS) entry which is preliminary data.</text>
</comment>
<evidence type="ECO:0000256" key="2">
    <source>
        <dbReference type="ARBA" id="ARBA00022692"/>
    </source>
</evidence>
<feature type="transmembrane region" description="Helical" evidence="5">
    <location>
        <begin position="163"/>
        <end position="185"/>
    </location>
</feature>
<feature type="transmembrane region" description="Helical" evidence="5">
    <location>
        <begin position="307"/>
        <end position="327"/>
    </location>
</feature>
<feature type="transmembrane region" description="Helical" evidence="5">
    <location>
        <begin position="197"/>
        <end position="222"/>
    </location>
</feature>
<organism evidence="7 8">
    <name type="scientific">Rhodopseudomonas faecalis</name>
    <dbReference type="NCBI Taxonomy" id="99655"/>
    <lineage>
        <taxon>Bacteria</taxon>
        <taxon>Pseudomonadati</taxon>
        <taxon>Pseudomonadota</taxon>
        <taxon>Alphaproteobacteria</taxon>
        <taxon>Hyphomicrobiales</taxon>
        <taxon>Nitrobacteraceae</taxon>
        <taxon>Rhodopseudomonas</taxon>
    </lineage>
</organism>
<feature type="transmembrane region" description="Helical" evidence="5">
    <location>
        <begin position="83"/>
        <end position="101"/>
    </location>
</feature>
<dbReference type="RefSeq" id="WP_110782450.1">
    <property type="nucleotide sequence ID" value="NZ_QJTI01000030.1"/>
</dbReference>
<keyword evidence="2 5" id="KW-0812">Transmembrane</keyword>
<evidence type="ECO:0000313" key="7">
    <source>
        <dbReference type="EMBL" id="PYF00036.1"/>
    </source>
</evidence>
<evidence type="ECO:0000313" key="8">
    <source>
        <dbReference type="Proteomes" id="UP000248148"/>
    </source>
</evidence>
<feature type="transmembrane region" description="Helical" evidence="5">
    <location>
        <begin position="107"/>
        <end position="127"/>
    </location>
</feature>
<feature type="transmembrane region" description="Helical" evidence="5">
    <location>
        <begin position="333"/>
        <end position="352"/>
    </location>
</feature>
<dbReference type="GO" id="GO:0016020">
    <property type="term" value="C:membrane"/>
    <property type="evidence" value="ECO:0007669"/>
    <property type="project" value="UniProtKB-SubCell"/>
</dbReference>
<dbReference type="Proteomes" id="UP000248148">
    <property type="component" value="Unassembled WGS sequence"/>
</dbReference>
<feature type="transmembrane region" description="Helical" evidence="5">
    <location>
        <begin position="228"/>
        <end position="248"/>
    </location>
</feature>
<sequence>MSALHPSDAIASVPPAARINATALYFPVLTISLVILNVFTFLYHYTGSTLFNVISNFVGISLLAFSLYVIVQHGEAARTAKTFLVAASVLITLSVLFNFAVASTTDAIKYLAIYILYAAGRSCGGVIRSVEVRCLYLLAALPLAFLAVGTSKPFAIESFASEVFAYFPNANTGVLYFSALLFAAAQRYGDKVILVQLVNALLMNRMGAVAATVVAVITWIMFPLRLKSLLVLVLLAVGGAAAYSFGAFNRVITTIENLSYVGSIDPRSVATMSYGQLVRLTGSTDLSSFFRLIHWTNIWDLYANNGVLTLLFGYGAGQTALLTYSALVPHNDYLRILAEYGIFNLIVFVLFLLHVRSELTSGATKVLFLVLCIYFFSENLLDNFTSMALYFAYAGRVAAVAQQSQGDPSPRRFVPRPVVDNLR</sequence>
<keyword evidence="8" id="KW-1185">Reference proteome</keyword>
<keyword evidence="3 5" id="KW-1133">Transmembrane helix</keyword>
<feature type="transmembrane region" description="Helical" evidence="5">
    <location>
        <begin position="24"/>
        <end position="44"/>
    </location>
</feature>
<keyword evidence="7" id="KW-0436">Ligase</keyword>
<gene>
    <name evidence="7" type="ORF">BJ122_1305</name>
</gene>
<dbReference type="Pfam" id="PF04932">
    <property type="entry name" value="Wzy_C"/>
    <property type="match status" value="1"/>
</dbReference>
<evidence type="ECO:0000256" key="1">
    <source>
        <dbReference type="ARBA" id="ARBA00004141"/>
    </source>
</evidence>
<name>A0A318T776_9BRAD</name>
<evidence type="ECO:0000259" key="6">
    <source>
        <dbReference type="Pfam" id="PF04932"/>
    </source>
</evidence>
<proteinExistence type="predicted"/>
<dbReference type="InterPro" id="IPR007016">
    <property type="entry name" value="O-antigen_ligase-rel_domated"/>
</dbReference>
<feature type="transmembrane region" description="Helical" evidence="5">
    <location>
        <begin position="134"/>
        <end position="151"/>
    </location>
</feature>
<dbReference type="OrthoDB" id="572012at2"/>
<evidence type="ECO:0000256" key="3">
    <source>
        <dbReference type="ARBA" id="ARBA00022989"/>
    </source>
</evidence>
<evidence type="ECO:0000256" key="5">
    <source>
        <dbReference type="SAM" id="Phobius"/>
    </source>
</evidence>
<comment type="subcellular location">
    <subcellularLocation>
        <location evidence="1">Membrane</location>
        <topology evidence="1">Multi-pass membrane protein</topology>
    </subcellularLocation>
</comment>
<accession>A0A318T776</accession>
<keyword evidence="4 5" id="KW-0472">Membrane</keyword>
<dbReference type="EMBL" id="QJTI01000030">
    <property type="protein sequence ID" value="PYF00036.1"/>
    <property type="molecule type" value="Genomic_DNA"/>
</dbReference>
<dbReference type="AlphaFoldDB" id="A0A318T776"/>